<sequence length="254" mass="28312">MLPVRDAIPTRYPPTVVWTLIAANILVFLFQISLPPRAEEVFLFSYGLIPSRYFGELKLSYPPQDLSDYLPFVSNMFLHGGWLHLILNMWTLWVFGPAVEDRVGLARFAMFYLVCGLVASSVHAIANPNSVIPAVGASGAIAGVIGCYARMFPFARLVMIVPILFIPLFFEIPALGFAAIWFLMQVIPGVFSLGQLSDVGGVAWWAHIGGFIAGWILAPVLRRARRTYRKYYPDEGVYGFLPDGRRQEGRGPWG</sequence>
<reference evidence="8" key="1">
    <citation type="journal article" date="2004" name="J. Bacteriol.">
        <title>An evolutionary hot spot: the pNGR234b replicon of Rhizobium sp. strain NGR234.</title>
        <authorList>
            <person name="Streit W.R."/>
            <person name="Schmitz R.A."/>
            <person name="Perret X."/>
            <person name="Staehelin C."/>
            <person name="Deakin W.J."/>
            <person name="Raasch C."/>
            <person name="Liesegang H."/>
            <person name="Broughton W.J."/>
        </authorList>
    </citation>
    <scope>NUCLEOTIDE SEQUENCE [LARGE SCALE GENOMIC DNA]</scope>
    <source>
        <strain evidence="8">NBRC 101917 / NGR234</strain>
    </source>
</reference>
<evidence type="ECO:0000313" key="8">
    <source>
        <dbReference type="Proteomes" id="UP000001054"/>
    </source>
</evidence>
<dbReference type="GO" id="GO:0016020">
    <property type="term" value="C:membrane"/>
    <property type="evidence" value="ECO:0007669"/>
    <property type="project" value="UniProtKB-SubCell"/>
</dbReference>
<feature type="transmembrane region" description="Helical" evidence="5">
    <location>
        <begin position="76"/>
        <end position="96"/>
    </location>
</feature>
<dbReference type="PATRIC" id="fig|394.7.peg.540"/>
<dbReference type="InterPro" id="IPR035952">
    <property type="entry name" value="Rhomboid-like_sf"/>
</dbReference>
<evidence type="ECO:0000259" key="6">
    <source>
        <dbReference type="Pfam" id="PF01694"/>
    </source>
</evidence>
<proteinExistence type="predicted"/>
<feature type="transmembrane region" description="Helical" evidence="5">
    <location>
        <begin position="202"/>
        <end position="221"/>
    </location>
</feature>
<dbReference type="Proteomes" id="UP000001054">
    <property type="component" value="Plasmid pNGR234b"/>
</dbReference>
<dbReference type="GO" id="GO:0004252">
    <property type="term" value="F:serine-type endopeptidase activity"/>
    <property type="evidence" value="ECO:0007669"/>
    <property type="project" value="InterPro"/>
</dbReference>
<keyword evidence="8" id="KW-1185">Reference proteome</keyword>
<feature type="transmembrane region" description="Helical" evidence="5">
    <location>
        <begin position="157"/>
        <end position="182"/>
    </location>
</feature>
<dbReference type="RefSeq" id="WP_012706165.1">
    <property type="nucleotide sequence ID" value="NC_012586.1"/>
</dbReference>
<keyword evidence="4 5" id="KW-0472">Membrane</keyword>
<protein>
    <submittedName>
        <fullName evidence="7">Rhomboid family protein</fullName>
    </submittedName>
</protein>
<geneLocation type="plasmid" evidence="8">
    <name>sym pNGR234b</name>
</geneLocation>
<dbReference type="HOGENOM" id="CLU_055068_5_1_5"/>
<dbReference type="PANTHER" id="PTHR43731:SF26">
    <property type="entry name" value="RHOMBOID-LIKE PROTEIN 10, CHLOROPLASTIC"/>
    <property type="match status" value="1"/>
</dbReference>
<organism evidence="7 8">
    <name type="scientific">Sinorhizobium fredii (strain NBRC 101917 / NGR234)</name>
    <dbReference type="NCBI Taxonomy" id="394"/>
    <lineage>
        <taxon>Bacteria</taxon>
        <taxon>Pseudomonadati</taxon>
        <taxon>Pseudomonadota</taxon>
        <taxon>Alphaproteobacteria</taxon>
        <taxon>Hyphomicrobiales</taxon>
        <taxon>Rhizobiaceae</taxon>
        <taxon>Sinorhizobium/Ensifer group</taxon>
        <taxon>Sinorhizobium</taxon>
    </lineage>
</organism>
<feature type="domain" description="Peptidase S54 rhomboid" evidence="6">
    <location>
        <begin position="70"/>
        <end position="223"/>
    </location>
</feature>
<comment type="subcellular location">
    <subcellularLocation>
        <location evidence="1">Membrane</location>
        <topology evidence="1">Multi-pass membrane protein</topology>
    </subcellularLocation>
</comment>
<evidence type="ECO:0000313" key="7">
    <source>
        <dbReference type="EMBL" id="ACP21561.1"/>
    </source>
</evidence>
<dbReference type="PANTHER" id="PTHR43731">
    <property type="entry name" value="RHOMBOID PROTEASE"/>
    <property type="match status" value="1"/>
</dbReference>
<dbReference type="Pfam" id="PF01694">
    <property type="entry name" value="Rhomboid"/>
    <property type="match status" value="1"/>
</dbReference>
<dbReference type="FunFam" id="1.20.1540.10:FF:000027">
    <property type="entry name" value="Rhomboid family intramembrane serine protease"/>
    <property type="match status" value="1"/>
</dbReference>
<keyword evidence="3 5" id="KW-1133">Transmembrane helix</keyword>
<dbReference type="AlphaFoldDB" id="C3KMY8"/>
<dbReference type="KEGG" id="rhi:NGR_b00920"/>
<dbReference type="InterPro" id="IPR022764">
    <property type="entry name" value="Peptidase_S54_rhomboid_dom"/>
</dbReference>
<name>C3KMY8_SINFN</name>
<reference evidence="7 8" key="2">
    <citation type="journal article" date="2009" name="Appl. Environ. Microbiol.">
        <title>Rhizobium sp. strain NGR234 possesses a remarkable number of secretion systems.</title>
        <authorList>
            <person name="Schmeisser C."/>
            <person name="Liesegang H."/>
            <person name="Krysciak D."/>
            <person name="Bakkou N."/>
            <person name="Le Quere A."/>
            <person name="Wollherr A."/>
            <person name="Heinemeyer I."/>
            <person name="Morgenstern B."/>
            <person name="Pommerening-Roeser A."/>
            <person name="Flores M."/>
            <person name="Palacios R."/>
            <person name="Brenner S."/>
            <person name="Gottschalk G."/>
            <person name="Schmitz R.A."/>
            <person name="Broughton W.J."/>
            <person name="Perret X."/>
            <person name="Strittmatter A.W."/>
            <person name="Streit W.R."/>
        </authorList>
    </citation>
    <scope>NUCLEOTIDE SEQUENCE [LARGE SCALE GENOMIC DNA]</scope>
    <source>
        <strain evidence="8">NBRC 101917 / NGR234</strain>
    </source>
</reference>
<evidence type="ECO:0000256" key="3">
    <source>
        <dbReference type="ARBA" id="ARBA00022989"/>
    </source>
</evidence>
<evidence type="ECO:0000256" key="1">
    <source>
        <dbReference type="ARBA" id="ARBA00004141"/>
    </source>
</evidence>
<dbReference type="Gene3D" id="1.20.1540.10">
    <property type="entry name" value="Rhomboid-like"/>
    <property type="match status" value="1"/>
</dbReference>
<dbReference type="OrthoDB" id="9813074at2"/>
<gene>
    <name evidence="7" type="ordered locus">NGR_b00920</name>
</gene>
<keyword evidence="7" id="KW-0614">Plasmid</keyword>
<keyword evidence="2 5" id="KW-0812">Transmembrane</keyword>
<evidence type="ECO:0000256" key="2">
    <source>
        <dbReference type="ARBA" id="ARBA00022692"/>
    </source>
</evidence>
<evidence type="ECO:0000256" key="5">
    <source>
        <dbReference type="SAM" id="Phobius"/>
    </source>
</evidence>
<feature type="transmembrane region" description="Helical" evidence="5">
    <location>
        <begin position="108"/>
        <end position="126"/>
    </location>
</feature>
<dbReference type="InterPro" id="IPR050925">
    <property type="entry name" value="Rhomboid_protease_S54"/>
</dbReference>
<dbReference type="EMBL" id="CP000874">
    <property type="protein sequence ID" value="ACP21561.1"/>
    <property type="molecule type" value="Genomic_DNA"/>
</dbReference>
<dbReference type="SUPFAM" id="SSF144091">
    <property type="entry name" value="Rhomboid-like"/>
    <property type="match status" value="1"/>
</dbReference>
<feature type="transmembrane region" description="Helical" evidence="5">
    <location>
        <begin position="132"/>
        <end position="150"/>
    </location>
</feature>
<accession>C3KMY8</accession>
<feature type="transmembrane region" description="Helical" evidence="5">
    <location>
        <begin position="12"/>
        <end position="34"/>
    </location>
</feature>
<evidence type="ECO:0000256" key="4">
    <source>
        <dbReference type="ARBA" id="ARBA00023136"/>
    </source>
</evidence>